<accession>A0AAV4F8D3</accession>
<keyword evidence="3" id="KW-1185">Reference proteome</keyword>
<evidence type="ECO:0000313" key="2">
    <source>
        <dbReference type="EMBL" id="GFR69025.1"/>
    </source>
</evidence>
<dbReference type="AlphaFoldDB" id="A0AAV4F8D3"/>
<dbReference type="EMBL" id="BMAT01004146">
    <property type="protein sequence ID" value="GFR69025.1"/>
    <property type="molecule type" value="Genomic_DNA"/>
</dbReference>
<name>A0AAV4F8D3_9GAST</name>
<protein>
    <submittedName>
        <fullName evidence="2">Uncharacterized protein</fullName>
    </submittedName>
</protein>
<proteinExistence type="predicted"/>
<feature type="region of interest" description="Disordered" evidence="1">
    <location>
        <begin position="46"/>
        <end position="67"/>
    </location>
</feature>
<organism evidence="2 3">
    <name type="scientific">Elysia marginata</name>
    <dbReference type="NCBI Taxonomy" id="1093978"/>
    <lineage>
        <taxon>Eukaryota</taxon>
        <taxon>Metazoa</taxon>
        <taxon>Spiralia</taxon>
        <taxon>Lophotrochozoa</taxon>
        <taxon>Mollusca</taxon>
        <taxon>Gastropoda</taxon>
        <taxon>Heterobranchia</taxon>
        <taxon>Euthyneura</taxon>
        <taxon>Panpulmonata</taxon>
        <taxon>Sacoglossa</taxon>
        <taxon>Placobranchoidea</taxon>
        <taxon>Plakobranchidae</taxon>
        <taxon>Elysia</taxon>
    </lineage>
</organism>
<comment type="caution">
    <text evidence="2">The sequence shown here is derived from an EMBL/GenBank/DDBJ whole genome shotgun (WGS) entry which is preliminary data.</text>
</comment>
<feature type="compositionally biased region" description="Basic and acidic residues" evidence="1">
    <location>
        <begin position="50"/>
        <end position="59"/>
    </location>
</feature>
<evidence type="ECO:0000313" key="3">
    <source>
        <dbReference type="Proteomes" id="UP000762676"/>
    </source>
</evidence>
<reference evidence="2 3" key="1">
    <citation type="journal article" date="2021" name="Elife">
        <title>Chloroplast acquisition without the gene transfer in kleptoplastic sea slugs, Plakobranchus ocellatus.</title>
        <authorList>
            <person name="Maeda T."/>
            <person name="Takahashi S."/>
            <person name="Yoshida T."/>
            <person name="Shimamura S."/>
            <person name="Takaki Y."/>
            <person name="Nagai Y."/>
            <person name="Toyoda A."/>
            <person name="Suzuki Y."/>
            <person name="Arimoto A."/>
            <person name="Ishii H."/>
            <person name="Satoh N."/>
            <person name="Nishiyama T."/>
            <person name="Hasebe M."/>
            <person name="Maruyama T."/>
            <person name="Minagawa J."/>
            <person name="Obokata J."/>
            <person name="Shigenobu S."/>
        </authorList>
    </citation>
    <scope>NUCLEOTIDE SEQUENCE [LARGE SCALE GENOMIC DNA]</scope>
</reference>
<gene>
    <name evidence="2" type="ORF">ElyMa_002037800</name>
</gene>
<dbReference type="Proteomes" id="UP000762676">
    <property type="component" value="Unassembled WGS sequence"/>
</dbReference>
<sequence>MRREFLAGQVYQLATRAPFASRALRDEGLILRAIQSHAKIRSNLFFRTPDSGDRGKGHDGQGIPERTTILLKDESSKEIFRPRKEWRTKLIESLCDGVCVCVVGKGLLRQNKSKKR</sequence>
<evidence type="ECO:0000256" key="1">
    <source>
        <dbReference type="SAM" id="MobiDB-lite"/>
    </source>
</evidence>